<dbReference type="PROSITE" id="PS50995">
    <property type="entry name" value="HTH_MARR_2"/>
    <property type="match status" value="1"/>
</dbReference>
<dbReference type="AlphaFoldDB" id="A0A9W6MVU4"/>
<evidence type="ECO:0000256" key="3">
    <source>
        <dbReference type="ARBA" id="ARBA00023163"/>
    </source>
</evidence>
<keyword evidence="3" id="KW-0804">Transcription</keyword>
<evidence type="ECO:0000259" key="4">
    <source>
        <dbReference type="PROSITE" id="PS50995"/>
    </source>
</evidence>
<proteinExistence type="predicted"/>
<keyword evidence="1" id="KW-0805">Transcription regulation</keyword>
<evidence type="ECO:0000313" key="6">
    <source>
        <dbReference type="Proteomes" id="UP001143372"/>
    </source>
</evidence>
<sequence>MKNPYAKTVGFELLHAARLHRARSAQLLSELGLFPGQEQVLTLLSAENGRTMGELATNLRVRPPTASKTVARLTAQGLVERLSSGGDGRTVRVGLTTEGRRRAEAVEAVWEALEREAVGEIDGKDRKRLRKLLRKLGQNVSTKLGGAEVDEFEGPIED</sequence>
<keyword evidence="6" id="KW-1185">Reference proteome</keyword>
<dbReference type="InterPro" id="IPR000835">
    <property type="entry name" value="HTH_MarR-typ"/>
</dbReference>
<dbReference type="PRINTS" id="PR00598">
    <property type="entry name" value="HTHMARR"/>
</dbReference>
<dbReference type="InterPro" id="IPR011991">
    <property type="entry name" value="ArsR-like_HTH"/>
</dbReference>
<dbReference type="Pfam" id="PF12802">
    <property type="entry name" value="MarR_2"/>
    <property type="match status" value="1"/>
</dbReference>
<evidence type="ECO:0000256" key="2">
    <source>
        <dbReference type="ARBA" id="ARBA00023125"/>
    </source>
</evidence>
<protein>
    <recommendedName>
        <fullName evidence="4">HTH marR-type domain-containing protein</fullName>
    </recommendedName>
</protein>
<dbReference type="InterPro" id="IPR036388">
    <property type="entry name" value="WH-like_DNA-bd_sf"/>
</dbReference>
<evidence type="ECO:0000313" key="5">
    <source>
        <dbReference type="EMBL" id="GLK68353.1"/>
    </source>
</evidence>
<dbReference type="GO" id="GO:0003700">
    <property type="term" value="F:DNA-binding transcription factor activity"/>
    <property type="evidence" value="ECO:0007669"/>
    <property type="project" value="InterPro"/>
</dbReference>
<keyword evidence="2" id="KW-0238">DNA-binding</keyword>
<gene>
    <name evidence="5" type="ORF">GCM10008179_19910</name>
</gene>
<dbReference type="Gene3D" id="1.10.10.10">
    <property type="entry name" value="Winged helix-like DNA-binding domain superfamily/Winged helix DNA-binding domain"/>
    <property type="match status" value="1"/>
</dbReference>
<feature type="domain" description="HTH marR-type" evidence="4">
    <location>
        <begin position="6"/>
        <end position="138"/>
    </location>
</feature>
<dbReference type="SMART" id="SM00347">
    <property type="entry name" value="HTH_MARR"/>
    <property type="match status" value="1"/>
</dbReference>
<dbReference type="GO" id="GO:0006950">
    <property type="term" value="P:response to stress"/>
    <property type="evidence" value="ECO:0007669"/>
    <property type="project" value="TreeGrafter"/>
</dbReference>
<dbReference type="EMBL" id="BSFI01000008">
    <property type="protein sequence ID" value="GLK68353.1"/>
    <property type="molecule type" value="Genomic_DNA"/>
</dbReference>
<dbReference type="CDD" id="cd00090">
    <property type="entry name" value="HTH_ARSR"/>
    <property type="match status" value="1"/>
</dbReference>
<reference evidence="5" key="2">
    <citation type="submission" date="2023-01" db="EMBL/GenBank/DDBJ databases">
        <authorList>
            <person name="Sun Q."/>
            <person name="Evtushenko L."/>
        </authorList>
    </citation>
    <scope>NUCLEOTIDE SEQUENCE</scope>
    <source>
        <strain evidence="5">VKM B-2347</strain>
    </source>
</reference>
<dbReference type="GO" id="GO:0003677">
    <property type="term" value="F:DNA binding"/>
    <property type="evidence" value="ECO:0007669"/>
    <property type="project" value="UniProtKB-KW"/>
</dbReference>
<name>A0A9W6MVU4_9HYPH</name>
<dbReference type="PANTHER" id="PTHR33164">
    <property type="entry name" value="TRANSCRIPTIONAL REGULATOR, MARR FAMILY"/>
    <property type="match status" value="1"/>
</dbReference>
<dbReference type="PANTHER" id="PTHR33164:SF64">
    <property type="entry name" value="TRANSCRIPTIONAL REGULATOR SLYA"/>
    <property type="match status" value="1"/>
</dbReference>
<comment type="caution">
    <text evidence="5">The sequence shown here is derived from an EMBL/GenBank/DDBJ whole genome shotgun (WGS) entry which is preliminary data.</text>
</comment>
<dbReference type="SUPFAM" id="SSF46785">
    <property type="entry name" value="Winged helix' DNA-binding domain"/>
    <property type="match status" value="1"/>
</dbReference>
<accession>A0A9W6MVU4</accession>
<dbReference type="Proteomes" id="UP001143372">
    <property type="component" value="Unassembled WGS sequence"/>
</dbReference>
<dbReference type="RefSeq" id="WP_271168598.1">
    <property type="nucleotide sequence ID" value="NZ_BSFI01000008.1"/>
</dbReference>
<reference evidence="5" key="1">
    <citation type="journal article" date="2014" name="Int. J. Syst. Evol. Microbiol.">
        <title>Complete genome sequence of Corynebacterium casei LMG S-19264T (=DSM 44701T), isolated from a smear-ripened cheese.</title>
        <authorList>
            <consortium name="US DOE Joint Genome Institute (JGI-PGF)"/>
            <person name="Walter F."/>
            <person name="Albersmeier A."/>
            <person name="Kalinowski J."/>
            <person name="Ruckert C."/>
        </authorList>
    </citation>
    <scope>NUCLEOTIDE SEQUENCE</scope>
    <source>
        <strain evidence="5">VKM B-2347</strain>
    </source>
</reference>
<evidence type="ECO:0000256" key="1">
    <source>
        <dbReference type="ARBA" id="ARBA00023015"/>
    </source>
</evidence>
<organism evidence="5 6">
    <name type="scientific">Hansschlegelia plantiphila</name>
    <dbReference type="NCBI Taxonomy" id="374655"/>
    <lineage>
        <taxon>Bacteria</taxon>
        <taxon>Pseudomonadati</taxon>
        <taxon>Pseudomonadota</taxon>
        <taxon>Alphaproteobacteria</taxon>
        <taxon>Hyphomicrobiales</taxon>
        <taxon>Methylopilaceae</taxon>
        <taxon>Hansschlegelia</taxon>
    </lineage>
</organism>
<dbReference type="InterPro" id="IPR039422">
    <property type="entry name" value="MarR/SlyA-like"/>
</dbReference>
<dbReference type="InterPro" id="IPR036390">
    <property type="entry name" value="WH_DNA-bd_sf"/>
</dbReference>